<evidence type="ECO:0000256" key="1">
    <source>
        <dbReference type="SAM" id="MobiDB-lite"/>
    </source>
</evidence>
<dbReference type="CDD" id="cd00051">
    <property type="entry name" value="EFh"/>
    <property type="match status" value="1"/>
</dbReference>
<feature type="compositionally biased region" description="Polar residues" evidence="1">
    <location>
        <begin position="190"/>
        <end position="199"/>
    </location>
</feature>
<dbReference type="InterPro" id="IPR002048">
    <property type="entry name" value="EF_hand_dom"/>
</dbReference>
<dbReference type="PROSITE" id="PS50222">
    <property type="entry name" value="EF_HAND_2"/>
    <property type="match status" value="1"/>
</dbReference>
<evidence type="ECO:0000313" key="4">
    <source>
        <dbReference type="Proteomes" id="UP000186817"/>
    </source>
</evidence>
<evidence type="ECO:0000313" key="3">
    <source>
        <dbReference type="EMBL" id="OLP83391.1"/>
    </source>
</evidence>
<feature type="compositionally biased region" description="Polar residues" evidence="1">
    <location>
        <begin position="1312"/>
        <end position="1327"/>
    </location>
</feature>
<feature type="region of interest" description="Disordered" evidence="1">
    <location>
        <begin position="1225"/>
        <end position="1258"/>
    </location>
</feature>
<feature type="domain" description="EF-hand" evidence="2">
    <location>
        <begin position="2364"/>
        <end position="2399"/>
    </location>
</feature>
<comment type="caution">
    <text evidence="3">The sequence shown here is derived from an EMBL/GenBank/DDBJ whole genome shotgun (WGS) entry which is preliminary data.</text>
</comment>
<dbReference type="OrthoDB" id="437987at2759"/>
<feature type="region of interest" description="Disordered" evidence="1">
    <location>
        <begin position="189"/>
        <end position="226"/>
    </location>
</feature>
<accession>A0A1Q9CKD4</accession>
<feature type="region of interest" description="Disordered" evidence="1">
    <location>
        <begin position="1303"/>
        <end position="1327"/>
    </location>
</feature>
<feature type="region of interest" description="Disordered" evidence="1">
    <location>
        <begin position="2081"/>
        <end position="2102"/>
    </location>
</feature>
<organism evidence="3 4">
    <name type="scientific">Symbiodinium microadriaticum</name>
    <name type="common">Dinoflagellate</name>
    <name type="synonym">Zooxanthella microadriatica</name>
    <dbReference type="NCBI Taxonomy" id="2951"/>
    <lineage>
        <taxon>Eukaryota</taxon>
        <taxon>Sar</taxon>
        <taxon>Alveolata</taxon>
        <taxon>Dinophyceae</taxon>
        <taxon>Suessiales</taxon>
        <taxon>Symbiodiniaceae</taxon>
        <taxon>Symbiodinium</taxon>
    </lineage>
</organism>
<feature type="compositionally biased region" description="Basic and acidic residues" evidence="1">
    <location>
        <begin position="1225"/>
        <end position="1236"/>
    </location>
</feature>
<name>A0A1Q9CKD4_SYMMI</name>
<dbReference type="EMBL" id="LSRX01001119">
    <property type="protein sequence ID" value="OLP83391.1"/>
    <property type="molecule type" value="Genomic_DNA"/>
</dbReference>
<dbReference type="GO" id="GO:0005509">
    <property type="term" value="F:calcium ion binding"/>
    <property type="evidence" value="ECO:0007669"/>
    <property type="project" value="InterPro"/>
</dbReference>
<dbReference type="GO" id="GO:0016301">
    <property type="term" value="F:kinase activity"/>
    <property type="evidence" value="ECO:0007669"/>
    <property type="project" value="UniProtKB-KW"/>
</dbReference>
<dbReference type="InterPro" id="IPR011992">
    <property type="entry name" value="EF-hand-dom_pair"/>
</dbReference>
<evidence type="ECO:0000259" key="2">
    <source>
        <dbReference type="PROSITE" id="PS50222"/>
    </source>
</evidence>
<keyword evidence="3" id="KW-0808">Transferase</keyword>
<dbReference type="Proteomes" id="UP000186817">
    <property type="component" value="Unassembled WGS sequence"/>
</dbReference>
<protein>
    <submittedName>
        <fullName evidence="3">Calcium-dependent protein kinase 33</fullName>
    </submittedName>
</protein>
<gene>
    <name evidence="3" type="primary">CPK33</name>
    <name evidence="3" type="ORF">AK812_SmicGene35854</name>
</gene>
<keyword evidence="4" id="KW-1185">Reference proteome</keyword>
<keyword evidence="3" id="KW-0418">Kinase</keyword>
<proteinExistence type="predicted"/>
<reference evidence="3 4" key="1">
    <citation type="submission" date="2016-02" db="EMBL/GenBank/DDBJ databases">
        <title>Genome analysis of coral dinoflagellate symbionts highlights evolutionary adaptations to a symbiotic lifestyle.</title>
        <authorList>
            <person name="Aranda M."/>
            <person name="Li Y."/>
            <person name="Liew Y.J."/>
            <person name="Baumgarten S."/>
            <person name="Simakov O."/>
            <person name="Wilson M."/>
            <person name="Piel J."/>
            <person name="Ashoor H."/>
            <person name="Bougouffa S."/>
            <person name="Bajic V.B."/>
            <person name="Ryu T."/>
            <person name="Ravasi T."/>
            <person name="Bayer T."/>
            <person name="Micklem G."/>
            <person name="Kim H."/>
            <person name="Bhak J."/>
            <person name="Lajeunesse T.C."/>
            <person name="Voolstra C.R."/>
        </authorList>
    </citation>
    <scope>NUCLEOTIDE SEQUENCE [LARGE SCALE GENOMIC DNA]</scope>
    <source>
        <strain evidence="3 4">CCMP2467</strain>
    </source>
</reference>
<sequence>MSGAGDRSLSLSGSFVDRFGTSLSYPAPEELAYHDLSGANAVVLQPHGFVYLGVPSFADEGIIRQAVLTAVHHAGPVVEPAYCLRVLPPLDCLPAIQFVVADTHDGMTPGIVDLRPVNGGIAVVEVAPHATPSERIAVAVRQYGEPVTARPLHMQLARGHARVLHRGYAVDAHTPMHVELPAPLVVVPRSTHSGGSQQLPAPEGSSDADAHTMPRPPGPGFSSAQSVGVPPTRMLGLVFCLLWGHSGSLGFLAVVSCCTGAWAMAQQVPREAIVDWQSPDTVASVAAHQSLARAFATLELRDTLAPRHSPVALEHLLFHFCVWSPESYDSFQMRGDTLVHDVNGRLWDSRLGAGRGRIELVEPPYADQCVHFVAGSRETSLVTVLADIGTARVCLDVSRERAGASLLQALQLLYPALPMRISEVPRSPLRHGDIILVQVDRDSPSQDVGASSIVPSAWQPELAPGTELIYVTAADLGLLQLVVPQDLTPAAIGHALLSWLGRQRCLGVGLQTIRIAGVTERIFCLPRRYKSSLTAALLDVDGFHFPVVVTTVDCDGTTPLTCAHLQDGHGTSAFWADALARGPVCLQRTMSCQNPHHGPHLCLTLGLDGHRAISTGWSPTRSARPARFDLFTYAFEKELDWFQVTIPGSHRHIGTQTAATYWPVAASPLFSASVPIPRQADGCSFLDDLSPGGTLFQLPCPHMHVRCVLPCVPGYRMWALRFNNWVYAACTATITWHHVLQLSGLSSWDLPEIRIHGLSHIWDWPGDLASLDGQCGHLLKDGHEMCRPPGTAETSIASTYPSPSVFPDARDNGPAEPFLMPENGIVAPLLWLHWLLCGSLSLPRRHVVTYTLGLIVLVYGQTSSDSDAHPNATTQVDSTAGCTTAWCHELSCQNTHFGVDPIALSTYFAANAPFDLVRLQLWLPFQGPVTLDVRSTISANDLSAVLYQAGHRPPQHSLFVAFDTHSTTLDLLSIPAGDNVWWIVRDGLSRELLRPVSPWYEGTQRLAVTLNSHGQAVSLAASPECAAMRHYPQDELKPQAAESMLRESLTGPFLSKYILPRMCCITQPGPRNKLSIGSSTTAAEAVYTAPFRATWIGNSCRDAAEAFGVEGLSRGLFGIENRGRIYAFGSPLVAPPHGTILHLIRVNDNGPQANALTWDEPAPLTCIPQFDYSICRGPRDEAPIIWSPESSPADRHPRRGRLDAALDRLDSMVACLQVDMEKLSSRLPAREDDHGEGAAASSDRPDAPPPDSKSASPRRWGFRHAVLGFILPLVAGTAGARPADFHVTASLGLLSAWWTKVAADDDEERSPTGPTEPSSPDLTDMNLPTPTAEVVTDVGDGSTPHIRMSDSGLASTSVPVQGDLVGPVNLFSSAQVLSTVVYSPYRFREILQDYVNRLAKKTAYGTSIALLSRGEGQEARLARWASRRAAERRAVHAAGLRVATILTLSWKNSFAHKRGANKRHPHRLALEFACRQQKVGKAPGVCALYKKGPAALPQNYRSIALLNGVAKLWHGHLRRTVGGSVLQAYDPLQLGGRRGVPVGFAVATYRAATELSIQYGRSIAVLFIDIQAAYYEASRTLVFTGGELDDVPECLPHHHLRALATELLHTGALEQLGVPAEERALLHDCVSCSYWRLVSSDRLYIATHGSRPGDGLADIIFGALFAIALRHIRAECLRLGVGHSATGKLIGGSDDLLALGWADDLALITDYDSPDDLLRLFPTVAGVALSTLRALKFRVNLGAGKTEALLDIRGPGAKQVRAQMLAGASVMSLGPDIEIRVAPEYRYLGVIQTPHDTGRRDIELSAQRAYGAWAHGKTLLSSTSVPWALRVAWLAGRILPAAYATLATSIATSARAWAPLEGFFEKAVRSLSGSWMYGHFLSKPTLTLLAGLSTPCHAADIARVRLIIQLVTRSPAPVHEIFDAAWNHATPWCETLAASLRRVAIGLRRRPVEVVASFAFVRRHARELVFVCRRLSRWGTLAAAFVDLWKDVVAPRQRQVLGAPQSHTCAICGTSLPSYHAWAAHMHRKHAIVNQLTRFTSGTACLWCHTEHHSTDRLKYHLKVSPICVHGLRVTTGEVYERGSGTKRSGPRAHRGLPPVRLIGPLNATPAQRLAALEARNCAQSELDQELLAATGAASAYEWPEAPPLPAPVPFPRPQGSLDSGDISPSASSHALAPLQAVSCAHAAERSLGRWFSLLDSSSVRADEWHVPSPRWEGLLQGAFACQLPHTWHKYWRCWSAAVSFDPWSHDFFRNTKLLRSVQTAAPQGSSTGPPTSLLDLLAATVALRTIASAMQHRGLLWIRGHPSRTGISVLRALLPGAPPWRRALSDLFSVSPAGRSPCILQDGTLSRDELVQGLGLLGARPEEVQRVVDELDVGKTGRISYTEFLAGVADLRSKTPEQRDKLLRLAWQQFNPDAKGMVKTGSIQAALAARGLTVAELPKEFLNELRRGSSGEISFEAFKALFAGDESGCVMSSFIGVPSGAAGGRRS</sequence>
<dbReference type="SUPFAM" id="SSF47473">
    <property type="entry name" value="EF-hand"/>
    <property type="match status" value="1"/>
</dbReference>
<dbReference type="Gene3D" id="1.10.238.10">
    <property type="entry name" value="EF-hand"/>
    <property type="match status" value="1"/>
</dbReference>